<accession>A0ABN7BAG8</accession>
<protein>
    <submittedName>
        <fullName evidence="3">Uncharacterized protein</fullName>
    </submittedName>
</protein>
<evidence type="ECO:0000313" key="4">
    <source>
        <dbReference type="Proteomes" id="UP001307889"/>
    </source>
</evidence>
<dbReference type="EMBL" id="AP028920">
    <property type="protein sequence ID" value="BET00790.1"/>
    <property type="molecule type" value="Genomic_DNA"/>
</dbReference>
<evidence type="ECO:0000256" key="2">
    <source>
        <dbReference type="SAM" id="Phobius"/>
    </source>
</evidence>
<gene>
    <name evidence="3" type="ORF">NTJ_13607</name>
</gene>
<keyword evidence="2" id="KW-1133">Transmembrane helix</keyword>
<reference evidence="3 4" key="1">
    <citation type="submission" date="2023-09" db="EMBL/GenBank/DDBJ databases">
        <title>Nesidiocoris tenuis whole genome shotgun sequence.</title>
        <authorList>
            <person name="Shibata T."/>
            <person name="Shimoda M."/>
            <person name="Kobayashi T."/>
            <person name="Uehara T."/>
        </authorList>
    </citation>
    <scope>NUCLEOTIDE SEQUENCE [LARGE SCALE GENOMIC DNA]</scope>
    <source>
        <strain evidence="3 4">Japan</strain>
    </source>
</reference>
<organism evidence="3 4">
    <name type="scientific">Nesidiocoris tenuis</name>
    <dbReference type="NCBI Taxonomy" id="355587"/>
    <lineage>
        <taxon>Eukaryota</taxon>
        <taxon>Metazoa</taxon>
        <taxon>Ecdysozoa</taxon>
        <taxon>Arthropoda</taxon>
        <taxon>Hexapoda</taxon>
        <taxon>Insecta</taxon>
        <taxon>Pterygota</taxon>
        <taxon>Neoptera</taxon>
        <taxon>Paraneoptera</taxon>
        <taxon>Hemiptera</taxon>
        <taxon>Heteroptera</taxon>
        <taxon>Panheteroptera</taxon>
        <taxon>Cimicomorpha</taxon>
        <taxon>Miridae</taxon>
        <taxon>Dicyphina</taxon>
        <taxon>Nesidiocoris</taxon>
    </lineage>
</organism>
<sequence length="111" mass="12624">MRTGSSGRERAVKDFPPEIKEERERSSRHDTRAAPDQRGPRGRGAHLDRDPRASGSQSKDLTQRRLHLLLFSSFIVLQLILLPYNVPTVSSSRAFAPTIVKRMKTFFHKGL</sequence>
<feature type="transmembrane region" description="Helical" evidence="2">
    <location>
        <begin position="66"/>
        <end position="84"/>
    </location>
</feature>
<keyword evidence="2" id="KW-0812">Transmembrane</keyword>
<feature type="compositionally biased region" description="Basic and acidic residues" evidence="1">
    <location>
        <begin position="7"/>
        <end position="52"/>
    </location>
</feature>
<evidence type="ECO:0000256" key="1">
    <source>
        <dbReference type="SAM" id="MobiDB-lite"/>
    </source>
</evidence>
<keyword evidence="2" id="KW-0472">Membrane</keyword>
<dbReference type="Proteomes" id="UP001307889">
    <property type="component" value="Chromosome 12"/>
</dbReference>
<name>A0ABN7BAG8_9HEMI</name>
<keyword evidence="4" id="KW-1185">Reference proteome</keyword>
<proteinExistence type="predicted"/>
<feature type="region of interest" description="Disordered" evidence="1">
    <location>
        <begin position="1"/>
        <end position="60"/>
    </location>
</feature>
<evidence type="ECO:0000313" key="3">
    <source>
        <dbReference type="EMBL" id="BET00790.1"/>
    </source>
</evidence>